<gene>
    <name evidence="3" type="ORF">KFL_009070030</name>
</gene>
<evidence type="ECO:0000256" key="1">
    <source>
        <dbReference type="SAM" id="MobiDB-lite"/>
    </source>
</evidence>
<dbReference type="EMBL" id="DF237856">
    <property type="protein sequence ID" value="GAQ92031.1"/>
    <property type="molecule type" value="Genomic_DNA"/>
</dbReference>
<sequence length="299" mass="32984">MITGLWFPEKKIKAGHVYRQTWAPNVLEDANMTVHDPRNIILMLDQLEERFDKWHWTLLPIGDTVYQVYLLNPELREPGVSPRVKYLWSRGEKDEKKHNGSSGSGRGGKKGRPSEGLGCEQEQEMVEEGEADDDKKITSGSSADEVKEVSRAEEGGEEDGGRGSGLENGPQRPQGGRNGQEPVGTSGGGMRVDVANLDENGPTWASLHMKELRFEGSCQPAKRVCGFHAYMAIKDAETKGWILRGSVEVPDAAWGSPTFDKKLMDVYLHDSFEYASSVWSDSPHDAGSPENTPKGGELL</sequence>
<dbReference type="InterPro" id="IPR003615">
    <property type="entry name" value="HNH_nuc"/>
</dbReference>
<dbReference type="AlphaFoldDB" id="A0A1Y1IRZ8"/>
<evidence type="ECO:0000313" key="4">
    <source>
        <dbReference type="Proteomes" id="UP000054558"/>
    </source>
</evidence>
<dbReference type="STRING" id="105231.A0A1Y1IRZ8"/>
<keyword evidence="4" id="KW-1185">Reference proteome</keyword>
<dbReference type="Pfam" id="PF13391">
    <property type="entry name" value="HNH_2"/>
    <property type="match status" value="1"/>
</dbReference>
<feature type="region of interest" description="Disordered" evidence="1">
    <location>
        <begin position="90"/>
        <end position="196"/>
    </location>
</feature>
<organism evidence="3 4">
    <name type="scientific">Klebsormidium nitens</name>
    <name type="common">Green alga</name>
    <name type="synonym">Ulothrix nitens</name>
    <dbReference type="NCBI Taxonomy" id="105231"/>
    <lineage>
        <taxon>Eukaryota</taxon>
        <taxon>Viridiplantae</taxon>
        <taxon>Streptophyta</taxon>
        <taxon>Klebsormidiophyceae</taxon>
        <taxon>Klebsormidiales</taxon>
        <taxon>Klebsormidiaceae</taxon>
        <taxon>Klebsormidium</taxon>
    </lineage>
</organism>
<accession>A0A1Y1IRZ8</accession>
<feature type="domain" description="HNH nuclease" evidence="2">
    <location>
        <begin position="1"/>
        <end position="57"/>
    </location>
</feature>
<proteinExistence type="predicted"/>
<dbReference type="Proteomes" id="UP000054558">
    <property type="component" value="Unassembled WGS sequence"/>
</dbReference>
<reference evidence="3 4" key="1">
    <citation type="journal article" date="2014" name="Nat. Commun.">
        <title>Klebsormidium flaccidum genome reveals primary factors for plant terrestrial adaptation.</title>
        <authorList>
            <person name="Hori K."/>
            <person name="Maruyama F."/>
            <person name="Fujisawa T."/>
            <person name="Togashi T."/>
            <person name="Yamamoto N."/>
            <person name="Seo M."/>
            <person name="Sato S."/>
            <person name="Yamada T."/>
            <person name="Mori H."/>
            <person name="Tajima N."/>
            <person name="Moriyama T."/>
            <person name="Ikeuchi M."/>
            <person name="Watanabe M."/>
            <person name="Wada H."/>
            <person name="Kobayashi K."/>
            <person name="Saito M."/>
            <person name="Masuda T."/>
            <person name="Sasaki-Sekimoto Y."/>
            <person name="Mashiguchi K."/>
            <person name="Awai K."/>
            <person name="Shimojima M."/>
            <person name="Masuda S."/>
            <person name="Iwai M."/>
            <person name="Nobusawa T."/>
            <person name="Narise T."/>
            <person name="Kondo S."/>
            <person name="Saito H."/>
            <person name="Sato R."/>
            <person name="Murakawa M."/>
            <person name="Ihara Y."/>
            <person name="Oshima-Yamada Y."/>
            <person name="Ohtaka K."/>
            <person name="Satoh M."/>
            <person name="Sonobe K."/>
            <person name="Ishii M."/>
            <person name="Ohtani R."/>
            <person name="Kanamori-Sato M."/>
            <person name="Honoki R."/>
            <person name="Miyazaki D."/>
            <person name="Mochizuki H."/>
            <person name="Umetsu J."/>
            <person name="Higashi K."/>
            <person name="Shibata D."/>
            <person name="Kamiya Y."/>
            <person name="Sato N."/>
            <person name="Nakamura Y."/>
            <person name="Tabata S."/>
            <person name="Ida S."/>
            <person name="Kurokawa K."/>
            <person name="Ohta H."/>
        </authorList>
    </citation>
    <scope>NUCLEOTIDE SEQUENCE [LARGE SCALE GENOMIC DNA]</scope>
    <source>
        <strain evidence="3 4">NIES-2285</strain>
    </source>
</reference>
<feature type="compositionally biased region" description="Low complexity" evidence="1">
    <location>
        <begin position="165"/>
        <end position="175"/>
    </location>
</feature>
<feature type="compositionally biased region" description="Acidic residues" evidence="1">
    <location>
        <begin position="121"/>
        <end position="132"/>
    </location>
</feature>
<evidence type="ECO:0000259" key="2">
    <source>
        <dbReference type="Pfam" id="PF13391"/>
    </source>
</evidence>
<name>A0A1Y1IRZ8_KLENI</name>
<evidence type="ECO:0000313" key="3">
    <source>
        <dbReference type="EMBL" id="GAQ92031.1"/>
    </source>
</evidence>
<feature type="compositionally biased region" description="Basic and acidic residues" evidence="1">
    <location>
        <begin position="144"/>
        <end position="154"/>
    </location>
</feature>
<feature type="region of interest" description="Disordered" evidence="1">
    <location>
        <begin position="279"/>
        <end position="299"/>
    </location>
</feature>
<protein>
    <recommendedName>
        <fullName evidence="2">HNH nuclease domain-containing protein</fullName>
    </recommendedName>
</protein>